<reference evidence="15" key="2">
    <citation type="submission" date="2025-08" db="UniProtKB">
        <authorList>
            <consortium name="Ensembl"/>
        </authorList>
    </citation>
    <scope>IDENTIFICATION</scope>
</reference>
<protein>
    <submittedName>
        <fullName evidence="15">Kruppel like factor 9</fullName>
    </submittedName>
</protein>
<dbReference type="GO" id="GO:0042098">
    <property type="term" value="P:T cell proliferation"/>
    <property type="evidence" value="ECO:0007669"/>
    <property type="project" value="Ensembl"/>
</dbReference>
<dbReference type="FunFam" id="3.30.160.60:FF:000232">
    <property type="entry name" value="Krueppel-like factor 9"/>
    <property type="match status" value="1"/>
</dbReference>
<dbReference type="RefSeq" id="XP_029916089.1">
    <property type="nucleotide sequence ID" value="XM_030060229.1"/>
</dbReference>
<dbReference type="PANTHER" id="PTHR23235">
    <property type="entry name" value="KRUEPPEL-LIKE TRANSCRIPTION FACTOR"/>
    <property type="match status" value="1"/>
</dbReference>
<comment type="similarity">
    <text evidence="11">Belongs to the Sp1 C2H2-type zinc-finger protein family.</text>
</comment>
<evidence type="ECO:0000256" key="4">
    <source>
        <dbReference type="ARBA" id="ARBA00022737"/>
    </source>
</evidence>
<evidence type="ECO:0000256" key="11">
    <source>
        <dbReference type="ARBA" id="ARBA00038409"/>
    </source>
</evidence>
<feature type="domain" description="C2H2-type" evidence="14">
    <location>
        <begin position="167"/>
        <end position="194"/>
    </location>
</feature>
<evidence type="ECO:0000256" key="7">
    <source>
        <dbReference type="ARBA" id="ARBA00023015"/>
    </source>
</evidence>
<feature type="region of interest" description="Disordered" evidence="13">
    <location>
        <begin position="73"/>
        <end position="97"/>
    </location>
</feature>
<dbReference type="SMART" id="SM00355">
    <property type="entry name" value="ZnF_C2H2"/>
    <property type="match status" value="3"/>
</dbReference>
<dbReference type="FunFam" id="3.30.160.60:FF:000521">
    <property type="entry name" value="Krueppel-like factor 9"/>
    <property type="match status" value="1"/>
</dbReference>
<keyword evidence="16" id="KW-1185">Reference proteome</keyword>
<organism evidence="15 16">
    <name type="scientific">Myripristis murdjan</name>
    <name type="common">pinecone soldierfish</name>
    <dbReference type="NCBI Taxonomy" id="586833"/>
    <lineage>
        <taxon>Eukaryota</taxon>
        <taxon>Metazoa</taxon>
        <taxon>Chordata</taxon>
        <taxon>Craniata</taxon>
        <taxon>Vertebrata</taxon>
        <taxon>Euteleostomi</taxon>
        <taxon>Actinopterygii</taxon>
        <taxon>Neopterygii</taxon>
        <taxon>Teleostei</taxon>
        <taxon>Neoteleostei</taxon>
        <taxon>Acanthomorphata</taxon>
        <taxon>Holocentriformes</taxon>
        <taxon>Holocentridae</taxon>
        <taxon>Myripristis</taxon>
    </lineage>
</organism>
<evidence type="ECO:0000256" key="1">
    <source>
        <dbReference type="ARBA" id="ARBA00004123"/>
    </source>
</evidence>
<evidence type="ECO:0000313" key="15">
    <source>
        <dbReference type="Ensembl" id="ENSMMDP00005022711.1"/>
    </source>
</evidence>
<evidence type="ECO:0000256" key="8">
    <source>
        <dbReference type="ARBA" id="ARBA00023125"/>
    </source>
</evidence>
<feature type="region of interest" description="Disordered" evidence="13">
    <location>
        <begin position="194"/>
        <end position="225"/>
    </location>
</feature>
<feature type="compositionally biased region" description="Low complexity" evidence="13">
    <location>
        <begin position="209"/>
        <end position="225"/>
    </location>
</feature>
<proteinExistence type="inferred from homology"/>
<dbReference type="RefSeq" id="XP_029916088.1">
    <property type="nucleotide sequence ID" value="XM_030060228.1"/>
</dbReference>
<reference evidence="15" key="1">
    <citation type="submission" date="2019-06" db="EMBL/GenBank/DDBJ databases">
        <authorList>
            <consortium name="Wellcome Sanger Institute Data Sharing"/>
        </authorList>
    </citation>
    <scope>NUCLEOTIDE SEQUENCE [LARGE SCALE GENOMIC DNA]</scope>
</reference>
<dbReference type="GO" id="GO:0043249">
    <property type="term" value="P:erythrocyte maturation"/>
    <property type="evidence" value="ECO:0007669"/>
    <property type="project" value="Ensembl"/>
</dbReference>
<dbReference type="GO" id="GO:0005634">
    <property type="term" value="C:nucleus"/>
    <property type="evidence" value="ECO:0007669"/>
    <property type="project" value="UniProtKB-SubCell"/>
</dbReference>
<evidence type="ECO:0000256" key="6">
    <source>
        <dbReference type="ARBA" id="ARBA00022833"/>
    </source>
</evidence>
<dbReference type="GeneID" id="115365292"/>
<dbReference type="Proteomes" id="UP000472263">
    <property type="component" value="Chromosome 9"/>
</dbReference>
<feature type="domain" description="C2H2-type" evidence="14">
    <location>
        <begin position="107"/>
        <end position="136"/>
    </location>
</feature>
<evidence type="ECO:0000256" key="10">
    <source>
        <dbReference type="ARBA" id="ARBA00023242"/>
    </source>
</evidence>
<keyword evidence="4" id="KW-0677">Repeat</keyword>
<dbReference type="Pfam" id="PF00096">
    <property type="entry name" value="zf-C2H2"/>
    <property type="match status" value="3"/>
</dbReference>
<dbReference type="SUPFAM" id="SSF57667">
    <property type="entry name" value="beta-beta-alpha zinc fingers"/>
    <property type="match status" value="1"/>
</dbReference>
<keyword evidence="7" id="KW-0805">Transcription regulation</keyword>
<sequence>MSEVDFSAECLSSRPPGLPEDTLKETQENRTLLMVAMILLDLNKCNPNAISGGGSRCLGGGDAGAQDKVERGGCRLNTGETRGSAAPKQSRNKKTAAVRQECPEKRHCCPFTGCGKIYGKSSHLKAHLRVHTGERPFECTWPDCGKKFSRSDELTRHYRTHTGEKRFTCPLCDKCFMRSDHLTKHARRHAGFHPSMLQGTGAAKRRRCSVSVSSSDSGDQSPAGM</sequence>
<evidence type="ECO:0000313" key="16">
    <source>
        <dbReference type="Proteomes" id="UP000472263"/>
    </source>
</evidence>
<dbReference type="GO" id="GO:2000374">
    <property type="term" value="P:regulation of oxygen metabolic process"/>
    <property type="evidence" value="ECO:0007669"/>
    <property type="project" value="Ensembl"/>
</dbReference>
<feature type="region of interest" description="Disordered" evidence="13">
    <location>
        <begin position="1"/>
        <end position="22"/>
    </location>
</feature>
<evidence type="ECO:0000256" key="5">
    <source>
        <dbReference type="ARBA" id="ARBA00022771"/>
    </source>
</evidence>
<keyword evidence="3" id="KW-0479">Metal-binding</keyword>
<dbReference type="FunCoup" id="A0A667YNF5">
    <property type="interactions" value="43"/>
</dbReference>
<keyword evidence="8" id="KW-0238">DNA-binding</keyword>
<evidence type="ECO:0000256" key="12">
    <source>
        <dbReference type="PROSITE-ProRule" id="PRU00042"/>
    </source>
</evidence>
<name>A0A667YNF5_9TELE</name>
<dbReference type="Ensembl" id="ENSMMDT00005023210.1">
    <property type="protein sequence ID" value="ENSMMDP00005022711.1"/>
    <property type="gene ID" value="ENSMMDG00005011015.1"/>
</dbReference>
<evidence type="ECO:0000256" key="13">
    <source>
        <dbReference type="SAM" id="MobiDB-lite"/>
    </source>
</evidence>
<dbReference type="GeneTree" id="ENSGT00940000160905"/>
<evidence type="ECO:0000259" key="14">
    <source>
        <dbReference type="PROSITE" id="PS50157"/>
    </source>
</evidence>
<dbReference type="GO" id="GO:0000978">
    <property type="term" value="F:RNA polymerase II cis-regulatory region sequence-specific DNA binding"/>
    <property type="evidence" value="ECO:0007669"/>
    <property type="project" value="TreeGrafter"/>
</dbReference>
<dbReference type="PROSITE" id="PS00028">
    <property type="entry name" value="ZINC_FINGER_C2H2_1"/>
    <property type="match status" value="3"/>
</dbReference>
<dbReference type="PANTHER" id="PTHR23235:SF132">
    <property type="entry name" value="KRUEPPEL-LIKE FACTOR 9"/>
    <property type="match status" value="1"/>
</dbReference>
<evidence type="ECO:0000256" key="9">
    <source>
        <dbReference type="ARBA" id="ARBA00023163"/>
    </source>
</evidence>
<keyword evidence="6" id="KW-0862">Zinc</keyword>
<accession>A0A667YNF5</accession>
<dbReference type="Gene3D" id="3.30.160.60">
    <property type="entry name" value="Classic Zinc Finger"/>
    <property type="match status" value="3"/>
</dbReference>
<keyword evidence="9" id="KW-0804">Transcription</keyword>
<evidence type="ECO:0000256" key="3">
    <source>
        <dbReference type="ARBA" id="ARBA00022723"/>
    </source>
</evidence>
<feature type="domain" description="C2H2-type" evidence="14">
    <location>
        <begin position="137"/>
        <end position="166"/>
    </location>
</feature>
<comment type="subcellular location">
    <subcellularLocation>
        <location evidence="1">Nucleus</location>
    </subcellularLocation>
</comment>
<dbReference type="InterPro" id="IPR013087">
    <property type="entry name" value="Znf_C2H2_type"/>
</dbReference>
<keyword evidence="10" id="KW-0539">Nucleus</keyword>
<dbReference type="FunFam" id="3.30.160.60:FF:000018">
    <property type="entry name" value="Krueppel-like factor 15"/>
    <property type="match status" value="1"/>
</dbReference>
<dbReference type="InParanoid" id="A0A667YNF5"/>
<dbReference type="AlphaFoldDB" id="A0A667YNF5"/>
<gene>
    <name evidence="15" type="primary">KLF9</name>
    <name evidence="15" type="synonym">klf9</name>
</gene>
<reference evidence="15" key="3">
    <citation type="submission" date="2025-09" db="UniProtKB">
        <authorList>
            <consortium name="Ensembl"/>
        </authorList>
    </citation>
    <scope>IDENTIFICATION</scope>
</reference>
<evidence type="ECO:0000256" key="2">
    <source>
        <dbReference type="ARBA" id="ARBA00022553"/>
    </source>
</evidence>
<dbReference type="PROSITE" id="PS50157">
    <property type="entry name" value="ZINC_FINGER_C2H2_2"/>
    <property type="match status" value="3"/>
</dbReference>
<keyword evidence="2" id="KW-0597">Phosphoprotein</keyword>
<keyword evidence="5 12" id="KW-0863">Zinc-finger</keyword>
<dbReference type="CTD" id="687"/>
<dbReference type="OrthoDB" id="6365676at2759"/>
<dbReference type="InterPro" id="IPR036236">
    <property type="entry name" value="Znf_C2H2_sf"/>
</dbReference>
<dbReference type="GO" id="GO:0008270">
    <property type="term" value="F:zinc ion binding"/>
    <property type="evidence" value="ECO:0007669"/>
    <property type="project" value="UniProtKB-KW"/>
</dbReference>
<dbReference type="GO" id="GO:0000981">
    <property type="term" value="F:DNA-binding transcription factor activity, RNA polymerase II-specific"/>
    <property type="evidence" value="ECO:0007669"/>
    <property type="project" value="TreeGrafter"/>
</dbReference>